<feature type="coiled-coil region" evidence="3">
    <location>
        <begin position="98"/>
        <end position="125"/>
    </location>
</feature>
<dbReference type="PROSITE" id="PS00463">
    <property type="entry name" value="ZN2_CY6_FUNGAL_1"/>
    <property type="match status" value="1"/>
</dbReference>
<dbReference type="Gene3D" id="4.10.240.10">
    <property type="entry name" value="Zn(2)-C6 fungal-type DNA-binding domain"/>
    <property type="match status" value="1"/>
</dbReference>
<name>A0A9P4GJ39_9PLEO</name>
<dbReference type="AlphaFoldDB" id="A0A9P4GJ39"/>
<feature type="compositionally biased region" description="Basic and acidic residues" evidence="4">
    <location>
        <begin position="1"/>
        <end position="22"/>
    </location>
</feature>
<dbReference type="InterPro" id="IPR001138">
    <property type="entry name" value="Zn2Cys6_DnaBD"/>
</dbReference>
<dbReference type="Pfam" id="PF04082">
    <property type="entry name" value="Fungal_trans"/>
    <property type="match status" value="1"/>
</dbReference>
<evidence type="ECO:0000313" key="7">
    <source>
        <dbReference type="Proteomes" id="UP000800039"/>
    </source>
</evidence>
<evidence type="ECO:0000259" key="5">
    <source>
        <dbReference type="PROSITE" id="PS50048"/>
    </source>
</evidence>
<comment type="caution">
    <text evidence="6">The sequence shown here is derived from an EMBL/GenBank/DDBJ whole genome shotgun (WGS) entry which is preliminary data.</text>
</comment>
<dbReference type="CDD" id="cd12148">
    <property type="entry name" value="fungal_TF_MHR"/>
    <property type="match status" value="1"/>
</dbReference>
<gene>
    <name evidence="6" type="ORF">K460DRAFT_406442</name>
</gene>
<dbReference type="GO" id="GO:0000981">
    <property type="term" value="F:DNA-binding transcription factor activity, RNA polymerase II-specific"/>
    <property type="evidence" value="ECO:0007669"/>
    <property type="project" value="InterPro"/>
</dbReference>
<dbReference type="Pfam" id="PF00172">
    <property type="entry name" value="Zn_clus"/>
    <property type="match status" value="1"/>
</dbReference>
<reference evidence="6" key="1">
    <citation type="submission" date="2020-01" db="EMBL/GenBank/DDBJ databases">
        <authorList>
            <consortium name="DOE Joint Genome Institute"/>
            <person name="Haridas S."/>
            <person name="Albert R."/>
            <person name="Binder M."/>
            <person name="Bloem J."/>
            <person name="Labutti K."/>
            <person name="Salamov A."/>
            <person name="Andreopoulos B."/>
            <person name="Baker S.E."/>
            <person name="Barry K."/>
            <person name="Bills G."/>
            <person name="Bluhm B.H."/>
            <person name="Cannon C."/>
            <person name="Castanera R."/>
            <person name="Culley D.E."/>
            <person name="Daum C."/>
            <person name="Ezra D."/>
            <person name="Gonzalez J.B."/>
            <person name="Henrissat B."/>
            <person name="Kuo A."/>
            <person name="Liang C."/>
            <person name="Lipzen A."/>
            <person name="Lutzoni F."/>
            <person name="Magnuson J."/>
            <person name="Mondo S."/>
            <person name="Nolan M."/>
            <person name="Ohm R."/>
            <person name="Pangilinan J."/>
            <person name="Park H.-J."/>
            <person name="Ramirez L."/>
            <person name="Alfaro M."/>
            <person name="Sun H."/>
            <person name="Tritt A."/>
            <person name="Yoshinaga Y."/>
            <person name="Zwiers L.-H."/>
            <person name="Turgeon B.G."/>
            <person name="Goodwin S.B."/>
            <person name="Spatafora J.W."/>
            <person name="Crous P.W."/>
            <person name="Grigoriev I.V."/>
        </authorList>
    </citation>
    <scope>NUCLEOTIDE SEQUENCE</scope>
    <source>
        <strain evidence="6">CBS 394.84</strain>
    </source>
</reference>
<dbReference type="InterPro" id="IPR036864">
    <property type="entry name" value="Zn2-C6_fun-type_DNA-bd_sf"/>
</dbReference>
<dbReference type="PANTHER" id="PTHR46910">
    <property type="entry name" value="TRANSCRIPTION FACTOR PDR1"/>
    <property type="match status" value="1"/>
</dbReference>
<dbReference type="GeneID" id="63854210"/>
<dbReference type="OrthoDB" id="4456959at2759"/>
<dbReference type="PROSITE" id="PS50048">
    <property type="entry name" value="ZN2_CY6_FUNGAL_2"/>
    <property type="match status" value="1"/>
</dbReference>
<feature type="region of interest" description="Disordered" evidence="4">
    <location>
        <begin position="837"/>
        <end position="882"/>
    </location>
</feature>
<evidence type="ECO:0000313" key="6">
    <source>
        <dbReference type="EMBL" id="KAF1846222.1"/>
    </source>
</evidence>
<accession>A0A9P4GJ39</accession>
<dbReference type="SUPFAM" id="SSF57701">
    <property type="entry name" value="Zn2/Cys6 DNA-binding domain"/>
    <property type="match status" value="1"/>
</dbReference>
<evidence type="ECO:0000256" key="3">
    <source>
        <dbReference type="SAM" id="Coils"/>
    </source>
</evidence>
<keyword evidence="1" id="KW-0479">Metal-binding</keyword>
<dbReference type="PANTHER" id="PTHR46910:SF4">
    <property type="entry name" value="ZN(2)-C6 FUNGAL-TYPE DOMAIN-CONTAINING PROTEIN"/>
    <property type="match status" value="1"/>
</dbReference>
<dbReference type="SMART" id="SM00066">
    <property type="entry name" value="GAL4"/>
    <property type="match status" value="1"/>
</dbReference>
<dbReference type="EMBL" id="ML976616">
    <property type="protein sequence ID" value="KAF1846222.1"/>
    <property type="molecule type" value="Genomic_DNA"/>
</dbReference>
<feature type="compositionally biased region" description="Polar residues" evidence="4">
    <location>
        <begin position="138"/>
        <end position="153"/>
    </location>
</feature>
<evidence type="ECO:0000256" key="2">
    <source>
        <dbReference type="ARBA" id="ARBA00023242"/>
    </source>
</evidence>
<organism evidence="6 7">
    <name type="scientific">Cucurbitaria berberidis CBS 394.84</name>
    <dbReference type="NCBI Taxonomy" id="1168544"/>
    <lineage>
        <taxon>Eukaryota</taxon>
        <taxon>Fungi</taxon>
        <taxon>Dikarya</taxon>
        <taxon>Ascomycota</taxon>
        <taxon>Pezizomycotina</taxon>
        <taxon>Dothideomycetes</taxon>
        <taxon>Pleosporomycetidae</taxon>
        <taxon>Pleosporales</taxon>
        <taxon>Pleosporineae</taxon>
        <taxon>Cucurbitariaceae</taxon>
        <taxon>Cucurbitaria</taxon>
    </lineage>
</organism>
<evidence type="ECO:0000256" key="1">
    <source>
        <dbReference type="ARBA" id="ARBA00022723"/>
    </source>
</evidence>
<protein>
    <recommendedName>
        <fullName evidence="5">Zn(2)-C6 fungal-type domain-containing protein</fullName>
    </recommendedName>
</protein>
<feature type="compositionally biased region" description="Gly residues" evidence="4">
    <location>
        <begin position="841"/>
        <end position="860"/>
    </location>
</feature>
<dbReference type="GO" id="GO:0006351">
    <property type="term" value="P:DNA-templated transcription"/>
    <property type="evidence" value="ECO:0007669"/>
    <property type="project" value="InterPro"/>
</dbReference>
<dbReference type="SMART" id="SM00906">
    <property type="entry name" value="Fungal_trans"/>
    <property type="match status" value="1"/>
</dbReference>
<dbReference type="InterPro" id="IPR050987">
    <property type="entry name" value="AtrR-like"/>
</dbReference>
<feature type="domain" description="Zn(2)-C6 fungal-type" evidence="5">
    <location>
        <begin position="54"/>
        <end position="84"/>
    </location>
</feature>
<keyword evidence="7" id="KW-1185">Reference proteome</keyword>
<feature type="compositionally biased region" description="Pro residues" evidence="4">
    <location>
        <begin position="128"/>
        <end position="137"/>
    </location>
</feature>
<dbReference type="GO" id="GO:0008270">
    <property type="term" value="F:zinc ion binding"/>
    <property type="evidence" value="ECO:0007669"/>
    <property type="project" value="InterPro"/>
</dbReference>
<dbReference type="Proteomes" id="UP000800039">
    <property type="component" value="Unassembled WGS sequence"/>
</dbReference>
<feature type="region of interest" description="Disordered" evidence="4">
    <location>
        <begin position="128"/>
        <end position="153"/>
    </location>
</feature>
<proteinExistence type="predicted"/>
<feature type="region of interest" description="Disordered" evidence="4">
    <location>
        <begin position="1"/>
        <end position="49"/>
    </location>
</feature>
<dbReference type="InterPro" id="IPR007219">
    <property type="entry name" value="XnlR_reg_dom"/>
</dbReference>
<keyword evidence="2" id="KW-0539">Nucleus</keyword>
<feature type="compositionally biased region" description="Polar residues" evidence="4">
    <location>
        <begin position="24"/>
        <end position="38"/>
    </location>
</feature>
<sequence>MAKRASDADDSHLASKIQRIEHANPTSPHQPHTNNDFSGSVKRKLADAKRTGQACDRCKIRKIRCDGRPEGCTPCEQNRTPCRTTDRITGRATVRGHAEAMESENQYLRNQIADLQAQLKEVGVEPRPTPAYNPLQPPSLSYDTQSWSETPRPISTSPLPGYAPAGGGPGKGELHSLPHFKHGSIGDNYLGVASGDSLLSHIRGTSLSVFGTEIDITDFMADEAEYESSVMSYTTLLRISSGGQRVVAPSLPPYQGLQEYAMWYLRSLNPYTMLVHKPAFMDLIWRFGNDANFTPTAPEVVTVHMMLATIQYQIATRNSQQSALLEESHAHYQYALTFYAELLQGRHMLQDVQALAMICHHLRNFPKPGPAWILTSLTYLFAIELGLHRSVRAWADGTGKLSKLEIEMRKRVFWTLNALQVNLNGKLGRPMPISNEDIDVEFPEPMNDCLPGEEANLDPFHQCSFQVGIQIAKYTALELELYKTIYAVRHSPRAYIDNLKRLEAGIQQWKDELPRELQDPSRASPDKHIFALYLEYWYQAYNLLLHHPAVCRSVDPAILSSNLDKCLDASQKMLHNCTEMMHKKSLDIPWINTVVFIAATFTTLFISTTRKDQLTPVDMTKLKADMATWVNILGECDHFLGSNDKLKNAIAKIIAQSLNNINDSIVKRTATESLARVALQTPQHVNSTSVYDNTSYQEQYATTPNPTDSVMTSQSSGYNSLSGGVSTSHPYNLANPLVVSQQASSGFDQQAYSSGEESGMNPTHAAALAAAASNTPQPTSSAYAYAATQIANNGHQSEYSNSYAAPHDWRQWTRTYMQPQLGQPGEYLNTATTLMTLGRGESQGPGNDGPGLVDGSGVQGHAGPHWPEISFPGAANGHLGQQ</sequence>
<dbReference type="CDD" id="cd14724">
    <property type="entry name" value="ZIP_Gal4-like_1"/>
    <property type="match status" value="1"/>
</dbReference>
<dbReference type="GO" id="GO:0003677">
    <property type="term" value="F:DNA binding"/>
    <property type="evidence" value="ECO:0007669"/>
    <property type="project" value="InterPro"/>
</dbReference>
<evidence type="ECO:0000256" key="4">
    <source>
        <dbReference type="SAM" id="MobiDB-lite"/>
    </source>
</evidence>
<dbReference type="RefSeq" id="XP_040788785.1">
    <property type="nucleotide sequence ID" value="XM_040936960.1"/>
</dbReference>
<dbReference type="CDD" id="cd00067">
    <property type="entry name" value="GAL4"/>
    <property type="match status" value="1"/>
</dbReference>
<keyword evidence="3" id="KW-0175">Coiled coil</keyword>